<dbReference type="PANTHER" id="PTHR35510:SF4">
    <property type="match status" value="1"/>
</dbReference>
<dbReference type="EMBL" id="KE346312">
    <property type="protein sequence ID" value="EXC32768.1"/>
    <property type="molecule type" value="Genomic_DNA"/>
</dbReference>
<proteinExistence type="predicted"/>
<gene>
    <name evidence="2" type="ORF">L484_019882</name>
</gene>
<evidence type="ECO:0000313" key="3">
    <source>
        <dbReference type="Proteomes" id="UP000030645"/>
    </source>
</evidence>
<keyword evidence="3" id="KW-1185">Reference proteome</keyword>
<accession>W9SKA3</accession>
<name>W9SKA3_9ROSA</name>
<reference evidence="3" key="1">
    <citation type="submission" date="2013-01" db="EMBL/GenBank/DDBJ databases">
        <title>Draft Genome Sequence of a Mulberry Tree, Morus notabilis C.K. Schneid.</title>
        <authorList>
            <person name="He N."/>
            <person name="Zhao S."/>
        </authorList>
    </citation>
    <scope>NUCLEOTIDE SEQUENCE</scope>
</reference>
<dbReference type="PANTHER" id="PTHR35510">
    <property type="entry name" value="DBH-LIKE MONOOXYGENASE"/>
    <property type="match status" value="1"/>
</dbReference>
<organism evidence="2 3">
    <name type="scientific">Morus notabilis</name>
    <dbReference type="NCBI Taxonomy" id="981085"/>
    <lineage>
        <taxon>Eukaryota</taxon>
        <taxon>Viridiplantae</taxon>
        <taxon>Streptophyta</taxon>
        <taxon>Embryophyta</taxon>
        <taxon>Tracheophyta</taxon>
        <taxon>Spermatophyta</taxon>
        <taxon>Magnoliopsida</taxon>
        <taxon>eudicotyledons</taxon>
        <taxon>Gunneridae</taxon>
        <taxon>Pentapetalae</taxon>
        <taxon>rosids</taxon>
        <taxon>fabids</taxon>
        <taxon>Rosales</taxon>
        <taxon>Moraceae</taxon>
        <taxon>Moreae</taxon>
        <taxon>Morus</taxon>
    </lineage>
</organism>
<feature type="region of interest" description="Disordered" evidence="1">
    <location>
        <begin position="31"/>
        <end position="71"/>
    </location>
</feature>
<evidence type="ECO:0000256" key="1">
    <source>
        <dbReference type="SAM" id="MobiDB-lite"/>
    </source>
</evidence>
<dbReference type="eggNOG" id="ENOG502T0AQ">
    <property type="taxonomic scope" value="Eukaryota"/>
</dbReference>
<dbReference type="AlphaFoldDB" id="W9SKA3"/>
<sequence>MAIGVSNYYIGRILSDIYAFAPPELSDPDLLPLTNEDPISSGISDSEVVEPLTSSPTTDDLGLASRPPSGGGGDCCNEKALVLYSSTNTLFFKPPTSPDFSVVVNSDLIPGLRDQFILLGNSNMVRPMKDALIAKDKITDISDDRLAVVPWVGTRAGPQVAPPPRILYPPELGHQAKLVRTGFCACFPIIVR</sequence>
<protein>
    <submittedName>
        <fullName evidence="2">Uncharacterized protein</fullName>
    </submittedName>
</protein>
<evidence type="ECO:0000313" key="2">
    <source>
        <dbReference type="EMBL" id="EXC32768.1"/>
    </source>
</evidence>
<dbReference type="Proteomes" id="UP000030645">
    <property type="component" value="Unassembled WGS sequence"/>
</dbReference>